<sequence length="147" mass="16574">DIRSVGGNLVCRIGSARRAGSHGVRRLVIFCRTPDNCLNWLVVMVPIIVNVCGVVPFSWHFSMSDQKFVPGLNCFISHRRGSDYEDILRPIFEQVNIVLGSKFTPSLLMSDGFDAIYNVFLSVLPENAYVHLMCLAHVERNIQKTIH</sequence>
<proteinExistence type="predicted"/>
<evidence type="ECO:0000313" key="3">
    <source>
        <dbReference type="Proteomes" id="UP000281549"/>
    </source>
</evidence>
<evidence type="ECO:0000256" key="1">
    <source>
        <dbReference type="SAM" id="Phobius"/>
    </source>
</evidence>
<feature type="non-terminal residue" evidence="2">
    <location>
        <position position="1"/>
    </location>
</feature>
<feature type="transmembrane region" description="Helical" evidence="1">
    <location>
        <begin position="40"/>
        <end position="59"/>
    </location>
</feature>
<gene>
    <name evidence="2" type="ORF">ROZALSC1DRAFT_25417</name>
</gene>
<dbReference type="AlphaFoldDB" id="A0A4P9YB89"/>
<keyword evidence="1" id="KW-0812">Transmembrane</keyword>
<reference evidence="3" key="1">
    <citation type="journal article" date="2018" name="Nat. Microbiol.">
        <title>Leveraging single-cell genomics to expand the fungal tree of life.</title>
        <authorList>
            <person name="Ahrendt S.R."/>
            <person name="Quandt C.A."/>
            <person name="Ciobanu D."/>
            <person name="Clum A."/>
            <person name="Salamov A."/>
            <person name="Andreopoulos B."/>
            <person name="Cheng J.F."/>
            <person name="Woyke T."/>
            <person name="Pelin A."/>
            <person name="Henrissat B."/>
            <person name="Reynolds N.K."/>
            <person name="Benny G.L."/>
            <person name="Smith M.E."/>
            <person name="James T.Y."/>
            <person name="Grigoriev I.V."/>
        </authorList>
    </citation>
    <scope>NUCLEOTIDE SEQUENCE [LARGE SCALE GENOMIC DNA]</scope>
    <source>
        <strain evidence="3">CSF55</strain>
    </source>
</reference>
<organism evidence="2 3">
    <name type="scientific">Rozella allomycis (strain CSF55)</name>
    <dbReference type="NCBI Taxonomy" id="988480"/>
    <lineage>
        <taxon>Eukaryota</taxon>
        <taxon>Fungi</taxon>
        <taxon>Fungi incertae sedis</taxon>
        <taxon>Cryptomycota</taxon>
        <taxon>Cryptomycota incertae sedis</taxon>
        <taxon>Rozella</taxon>
    </lineage>
</organism>
<accession>A0A4P9YB89</accession>
<dbReference type="Proteomes" id="UP000281549">
    <property type="component" value="Unassembled WGS sequence"/>
</dbReference>
<name>A0A4P9YB89_ROZAC</name>
<keyword evidence="1" id="KW-0472">Membrane</keyword>
<protein>
    <recommendedName>
        <fullName evidence="4">MULE transposase domain-containing protein</fullName>
    </recommendedName>
</protein>
<evidence type="ECO:0000313" key="2">
    <source>
        <dbReference type="EMBL" id="RKP16315.1"/>
    </source>
</evidence>
<keyword evidence="1" id="KW-1133">Transmembrane helix</keyword>
<evidence type="ECO:0008006" key="4">
    <source>
        <dbReference type="Google" id="ProtNLM"/>
    </source>
</evidence>
<dbReference type="EMBL" id="ML006685">
    <property type="protein sequence ID" value="RKP16315.1"/>
    <property type="molecule type" value="Genomic_DNA"/>
</dbReference>